<dbReference type="EMBL" id="JACOMF010000002">
    <property type="protein sequence ID" value="MBC4014256.1"/>
    <property type="molecule type" value="Genomic_DNA"/>
</dbReference>
<dbReference type="AlphaFoldDB" id="A0A9X0QUV4"/>
<keyword evidence="3" id="KW-1185">Reference proteome</keyword>
<evidence type="ECO:0000259" key="1">
    <source>
        <dbReference type="Pfam" id="PF01863"/>
    </source>
</evidence>
<dbReference type="Pfam" id="PF01863">
    <property type="entry name" value="YgjP-like"/>
    <property type="match status" value="1"/>
</dbReference>
<name>A0A9X0QUV4_9PROT</name>
<dbReference type="Gene3D" id="3.30.2010.10">
    <property type="entry name" value="Metalloproteases ('zincins'), catalytic domain"/>
    <property type="match status" value="1"/>
</dbReference>
<proteinExistence type="predicted"/>
<dbReference type="PANTHER" id="PTHR30399:SF1">
    <property type="entry name" value="UTP PYROPHOSPHATASE"/>
    <property type="match status" value="1"/>
</dbReference>
<dbReference type="PANTHER" id="PTHR30399">
    <property type="entry name" value="UNCHARACTERIZED PROTEIN YGJP"/>
    <property type="match status" value="1"/>
</dbReference>
<gene>
    <name evidence="2" type="ORF">H7965_02885</name>
</gene>
<evidence type="ECO:0000313" key="3">
    <source>
        <dbReference type="Proteomes" id="UP000600101"/>
    </source>
</evidence>
<dbReference type="InterPro" id="IPR053136">
    <property type="entry name" value="UTP_pyrophosphatase-like"/>
</dbReference>
<comment type="caution">
    <text evidence="2">The sequence shown here is derived from an EMBL/GenBank/DDBJ whole genome shotgun (WGS) entry which is preliminary data.</text>
</comment>
<evidence type="ECO:0000313" key="2">
    <source>
        <dbReference type="EMBL" id="MBC4014256.1"/>
    </source>
</evidence>
<dbReference type="InterPro" id="IPR002725">
    <property type="entry name" value="YgjP-like_metallopeptidase"/>
</dbReference>
<organism evidence="2 3">
    <name type="scientific">Siccirubricoccus deserti</name>
    <dbReference type="NCBI Taxonomy" id="2013562"/>
    <lineage>
        <taxon>Bacteria</taxon>
        <taxon>Pseudomonadati</taxon>
        <taxon>Pseudomonadota</taxon>
        <taxon>Alphaproteobacteria</taxon>
        <taxon>Acetobacterales</taxon>
        <taxon>Roseomonadaceae</taxon>
        <taxon>Siccirubricoccus</taxon>
    </lineage>
</organism>
<dbReference type="CDD" id="cd07344">
    <property type="entry name" value="M48_yhfN_like"/>
    <property type="match status" value="1"/>
</dbReference>
<dbReference type="Proteomes" id="UP000600101">
    <property type="component" value="Unassembled WGS sequence"/>
</dbReference>
<accession>A0A9X0QUV4</accession>
<sequence length="239" mass="25931">MELRDAETVALPAGELATAQSCPVRWRRSRRARRVSLRIDARAGEVVVTLPPRAGRRAGMALLATHAAWVMGRLAALAPHIALEPGAEVPLGGAPHVIRHVPDANGEVCLAPGAILVPGEAEAVPARTADFLRAEAQRRIRVLAAGHAALLGVTPRMIRLKDTRSRWGSCAPDGTLAFSWRLVMAPDWVLDYVVAHEVAHLKELNHGARFWTHVEKLTPHRDAAVEWLRTNGPALLRVG</sequence>
<reference evidence="2" key="1">
    <citation type="submission" date="2020-08" db="EMBL/GenBank/DDBJ databases">
        <authorList>
            <person name="Hu Y."/>
            <person name="Nguyen S.V."/>
            <person name="Li F."/>
            <person name="Fanning S."/>
        </authorList>
    </citation>
    <scope>NUCLEOTIDE SEQUENCE</scope>
    <source>
        <strain evidence="2">SYSU D8009</strain>
    </source>
</reference>
<protein>
    <submittedName>
        <fullName evidence="2">M48 family metallopeptidase</fullName>
    </submittedName>
</protein>
<feature type="domain" description="YgjP-like metallopeptidase" evidence="1">
    <location>
        <begin position="34"/>
        <end position="230"/>
    </location>
</feature>